<gene>
    <name evidence="8" type="ORF">CQW23_29093</name>
</gene>
<dbReference type="SMART" id="SM00774">
    <property type="entry name" value="WRKY"/>
    <property type="match status" value="1"/>
</dbReference>
<dbReference type="PANTHER" id="PTHR31282">
    <property type="entry name" value="WRKY TRANSCRIPTION FACTOR 21-RELATED"/>
    <property type="match status" value="1"/>
</dbReference>
<reference evidence="9" key="2">
    <citation type="journal article" date="2017" name="J. Anim. Genet.">
        <title>Multiple reference genome sequences of hot pepper reveal the massive evolution of plant disease resistance genes by retroduplication.</title>
        <authorList>
            <person name="Kim S."/>
            <person name="Park J."/>
            <person name="Yeom S.-I."/>
            <person name="Kim Y.-M."/>
            <person name="Seo E."/>
            <person name="Kim K.-T."/>
            <person name="Kim M.-S."/>
            <person name="Lee J.M."/>
            <person name="Cheong K."/>
            <person name="Shin H.-S."/>
            <person name="Kim S.-B."/>
            <person name="Han K."/>
            <person name="Lee J."/>
            <person name="Park M."/>
            <person name="Lee H.-A."/>
            <person name="Lee H.-Y."/>
            <person name="Lee Y."/>
            <person name="Oh S."/>
            <person name="Lee J.H."/>
            <person name="Choi E."/>
            <person name="Choi E."/>
            <person name="Lee S.E."/>
            <person name="Jeon J."/>
            <person name="Kim H."/>
            <person name="Choi G."/>
            <person name="Song H."/>
            <person name="Lee J."/>
            <person name="Lee S.-C."/>
            <person name="Kwon J.-K."/>
            <person name="Lee H.-Y."/>
            <person name="Koo N."/>
            <person name="Hong Y."/>
            <person name="Kim R.W."/>
            <person name="Kang W.-H."/>
            <person name="Huh J.H."/>
            <person name="Kang B.-C."/>
            <person name="Yang T.-J."/>
            <person name="Lee Y.-H."/>
            <person name="Bennetzen J.L."/>
            <person name="Choi D."/>
        </authorList>
    </citation>
    <scope>NUCLEOTIDE SEQUENCE [LARGE SCALE GENOMIC DNA]</scope>
    <source>
        <strain evidence="9">cv. PBC81</strain>
    </source>
</reference>
<feature type="compositionally biased region" description="Basic and acidic residues" evidence="6">
    <location>
        <begin position="202"/>
        <end position="217"/>
    </location>
</feature>
<dbReference type="FunFam" id="2.20.25.80:FF:000004">
    <property type="entry name" value="WRKY transcription factor 65"/>
    <property type="match status" value="1"/>
</dbReference>
<organism evidence="8 9">
    <name type="scientific">Capsicum baccatum</name>
    <name type="common">Peruvian pepper</name>
    <dbReference type="NCBI Taxonomy" id="33114"/>
    <lineage>
        <taxon>Eukaryota</taxon>
        <taxon>Viridiplantae</taxon>
        <taxon>Streptophyta</taxon>
        <taxon>Embryophyta</taxon>
        <taxon>Tracheophyta</taxon>
        <taxon>Spermatophyta</taxon>
        <taxon>Magnoliopsida</taxon>
        <taxon>eudicotyledons</taxon>
        <taxon>Gunneridae</taxon>
        <taxon>Pentapetalae</taxon>
        <taxon>asterids</taxon>
        <taxon>lamiids</taxon>
        <taxon>Solanales</taxon>
        <taxon>Solanaceae</taxon>
        <taxon>Solanoideae</taxon>
        <taxon>Capsiceae</taxon>
        <taxon>Capsicum</taxon>
    </lineage>
</organism>
<protein>
    <recommendedName>
        <fullName evidence="7">WRKY domain-containing protein</fullName>
    </recommendedName>
</protein>
<dbReference type="EMBL" id="MLFT02000012">
    <property type="protein sequence ID" value="PHT32756.1"/>
    <property type="molecule type" value="Genomic_DNA"/>
</dbReference>
<feature type="domain" description="WRKY" evidence="7">
    <location>
        <begin position="236"/>
        <end position="302"/>
    </location>
</feature>
<dbReference type="GO" id="GO:0043565">
    <property type="term" value="F:sequence-specific DNA binding"/>
    <property type="evidence" value="ECO:0007669"/>
    <property type="project" value="InterPro"/>
</dbReference>
<name>A0A2G2VIE7_CAPBA</name>
<dbReference type="Proteomes" id="UP000224567">
    <property type="component" value="Unassembled WGS sequence"/>
</dbReference>
<comment type="caution">
    <text evidence="8">The sequence shown here is derived from an EMBL/GenBank/DDBJ whole genome shotgun (WGS) entry which is preliminary data.</text>
</comment>
<keyword evidence="5" id="KW-0539">Nucleus</keyword>
<comment type="subcellular location">
    <subcellularLocation>
        <location evidence="1">Nucleus</location>
    </subcellularLocation>
</comment>
<dbReference type="AlphaFoldDB" id="A0A2G2VIE7"/>
<dbReference type="Pfam" id="PF03106">
    <property type="entry name" value="WRKY"/>
    <property type="match status" value="1"/>
</dbReference>
<evidence type="ECO:0000256" key="4">
    <source>
        <dbReference type="ARBA" id="ARBA00023163"/>
    </source>
</evidence>
<dbReference type="Gene3D" id="2.20.25.80">
    <property type="entry name" value="WRKY domain"/>
    <property type="match status" value="1"/>
</dbReference>
<evidence type="ECO:0000256" key="5">
    <source>
        <dbReference type="ARBA" id="ARBA00023242"/>
    </source>
</evidence>
<evidence type="ECO:0000259" key="7">
    <source>
        <dbReference type="PROSITE" id="PS50811"/>
    </source>
</evidence>
<dbReference type="GO" id="GO:0003700">
    <property type="term" value="F:DNA-binding transcription factor activity"/>
    <property type="evidence" value="ECO:0007669"/>
    <property type="project" value="InterPro"/>
</dbReference>
<reference evidence="8 9" key="1">
    <citation type="journal article" date="2017" name="Genome Biol.">
        <title>New reference genome sequences of hot pepper reveal the massive evolution of plant disease-resistance genes by retroduplication.</title>
        <authorList>
            <person name="Kim S."/>
            <person name="Park J."/>
            <person name="Yeom S.I."/>
            <person name="Kim Y.M."/>
            <person name="Seo E."/>
            <person name="Kim K.T."/>
            <person name="Kim M.S."/>
            <person name="Lee J.M."/>
            <person name="Cheong K."/>
            <person name="Shin H.S."/>
            <person name="Kim S.B."/>
            <person name="Han K."/>
            <person name="Lee J."/>
            <person name="Park M."/>
            <person name="Lee H.A."/>
            <person name="Lee H.Y."/>
            <person name="Lee Y."/>
            <person name="Oh S."/>
            <person name="Lee J.H."/>
            <person name="Choi E."/>
            <person name="Choi E."/>
            <person name="Lee S.E."/>
            <person name="Jeon J."/>
            <person name="Kim H."/>
            <person name="Choi G."/>
            <person name="Song H."/>
            <person name="Lee J."/>
            <person name="Lee S.C."/>
            <person name="Kwon J.K."/>
            <person name="Lee H.Y."/>
            <person name="Koo N."/>
            <person name="Hong Y."/>
            <person name="Kim R.W."/>
            <person name="Kang W.H."/>
            <person name="Huh J.H."/>
            <person name="Kang B.C."/>
            <person name="Yang T.J."/>
            <person name="Lee Y.H."/>
            <person name="Bennetzen J.L."/>
            <person name="Choi D."/>
        </authorList>
    </citation>
    <scope>NUCLEOTIDE SEQUENCE [LARGE SCALE GENOMIC DNA]</scope>
    <source>
        <strain evidence="9">cv. PBC81</strain>
    </source>
</reference>
<accession>A0A2G2VIE7</accession>
<sequence>MNEELALQEAASTGLKTMEHLIKLAANESVVKVDCREITDFAVAKLKKANAMVGRTGHARFRCGPIQVQAQNEAESQAQTQAKVHDSLTTLSLSPYDYMEKERVLTPTQLSAVAPVHTGLTLDFRKPSVNAGVGTNVGGGAGVMKWKEVFGSMENAIGSSSFLSSIIGEGSGCIADVASPSSFMSLLPTTQVVSAGKQPSATEKRCREQEKSGDGSGKKRKVFPRKVIRTPIISSKFADIPSDECSWRKYGQKSIKGSPYPRAYYKCTNFPGCPAKKHVERAMDDPMMLIVTYEEEHRHTQAAMQKYNSQMMAFGSMEGKKE</sequence>
<evidence type="ECO:0000313" key="9">
    <source>
        <dbReference type="Proteomes" id="UP000224567"/>
    </source>
</evidence>
<evidence type="ECO:0000256" key="1">
    <source>
        <dbReference type="ARBA" id="ARBA00004123"/>
    </source>
</evidence>
<dbReference type="GO" id="GO:0005634">
    <property type="term" value="C:nucleus"/>
    <property type="evidence" value="ECO:0007669"/>
    <property type="project" value="UniProtKB-SubCell"/>
</dbReference>
<dbReference type="InterPro" id="IPR003657">
    <property type="entry name" value="WRKY_dom"/>
</dbReference>
<keyword evidence="3" id="KW-0238">DNA-binding</keyword>
<dbReference type="SUPFAM" id="SSF118290">
    <property type="entry name" value="WRKY DNA-binding domain"/>
    <property type="match status" value="1"/>
</dbReference>
<evidence type="ECO:0000256" key="3">
    <source>
        <dbReference type="ARBA" id="ARBA00023125"/>
    </source>
</evidence>
<keyword evidence="2" id="KW-0805">Transcription regulation</keyword>
<dbReference type="InterPro" id="IPR044810">
    <property type="entry name" value="WRKY_plant"/>
</dbReference>
<evidence type="ECO:0000256" key="2">
    <source>
        <dbReference type="ARBA" id="ARBA00023015"/>
    </source>
</evidence>
<proteinExistence type="predicted"/>
<feature type="region of interest" description="Disordered" evidence="6">
    <location>
        <begin position="194"/>
        <end position="219"/>
    </location>
</feature>
<keyword evidence="9" id="KW-1185">Reference proteome</keyword>
<keyword evidence="4" id="KW-0804">Transcription</keyword>
<evidence type="ECO:0000313" key="8">
    <source>
        <dbReference type="EMBL" id="PHT32756.1"/>
    </source>
</evidence>
<dbReference type="PROSITE" id="PS50811">
    <property type="entry name" value="WRKY"/>
    <property type="match status" value="1"/>
</dbReference>
<dbReference type="InterPro" id="IPR036576">
    <property type="entry name" value="WRKY_dom_sf"/>
</dbReference>
<evidence type="ECO:0000256" key="6">
    <source>
        <dbReference type="SAM" id="MobiDB-lite"/>
    </source>
</evidence>
<dbReference type="OrthoDB" id="777189at2759"/>